<reference evidence="2 3" key="1">
    <citation type="submission" date="2018-02" db="EMBL/GenBank/DDBJ databases">
        <title>Genome sequences of Apibacter spp., gut symbionts of Asian honey bees.</title>
        <authorList>
            <person name="Kwong W.K."/>
            <person name="Steele M.I."/>
            <person name="Moran N.A."/>
        </authorList>
    </citation>
    <scope>NUCLEOTIDE SEQUENCE [LARGE SCALE GENOMIC DNA]</scope>
    <source>
        <strain evidence="3">wkB301</strain>
    </source>
</reference>
<dbReference type="Proteomes" id="UP000238042">
    <property type="component" value="Unassembled WGS sequence"/>
</dbReference>
<dbReference type="OrthoDB" id="9786494at2"/>
<dbReference type="GO" id="GO:0016645">
    <property type="term" value="F:oxidoreductase activity, acting on the CH-NH group of donors"/>
    <property type="evidence" value="ECO:0007669"/>
    <property type="project" value="InterPro"/>
</dbReference>
<keyword evidence="3" id="KW-1185">Reference proteome</keyword>
<dbReference type="AlphaFoldDB" id="A0A2S8A7T2"/>
<dbReference type="InterPro" id="IPR008471">
    <property type="entry name" value="MnmC-like_methylTransf"/>
</dbReference>
<feature type="domain" description="MnmC-like methyltransferase" evidence="1">
    <location>
        <begin position="142"/>
        <end position="222"/>
    </location>
</feature>
<evidence type="ECO:0000313" key="3">
    <source>
        <dbReference type="Proteomes" id="UP000238042"/>
    </source>
</evidence>
<evidence type="ECO:0000313" key="2">
    <source>
        <dbReference type="EMBL" id="PQL90622.1"/>
    </source>
</evidence>
<accession>A0A2S8A7T2</accession>
<name>A0A2S8A7T2_9FLAO</name>
<dbReference type="EMBL" id="PSZM01000046">
    <property type="protein sequence ID" value="PQL90622.1"/>
    <property type="molecule type" value="Genomic_DNA"/>
</dbReference>
<dbReference type="InterPro" id="IPR047785">
    <property type="entry name" value="tRNA_MNMC2"/>
</dbReference>
<dbReference type="GO" id="GO:0004808">
    <property type="term" value="F:tRNA (5-methylaminomethyl-2-thiouridylate)(34)-methyltransferase activity"/>
    <property type="evidence" value="ECO:0007669"/>
    <property type="project" value="InterPro"/>
</dbReference>
<dbReference type="RefSeq" id="WP_105247763.1">
    <property type="nucleotide sequence ID" value="NZ_PSZM01000046.1"/>
</dbReference>
<dbReference type="InterPro" id="IPR029063">
    <property type="entry name" value="SAM-dependent_MTases_sf"/>
</dbReference>
<gene>
    <name evidence="2" type="ORF">C4S77_12160</name>
</gene>
<sequence>MLERVIITTEEGTHTIKIPEWNECYHSHHGILQEANHVFISNGLNKIHSKEISILEMGFGTGLNAFLTLNKAIEKNIKINYYTLEKYPVSTEELEKLKYWKLTDEEEAEKKFFLLHEAGWEKEIVIENNFKLIKYNLDFFELKNIPIQNIDLVYYDAFGARVQPEFWDEPMFRQIYNCMSYSALLTTYSSKGSARRAMESVGFKVEKLQGPKGKREMVNAWKI</sequence>
<dbReference type="PANTHER" id="PTHR39963:SF1">
    <property type="entry name" value="MNMC-LIKE METHYLTRANSFERASE DOMAIN-CONTAINING PROTEIN"/>
    <property type="match status" value="1"/>
</dbReference>
<comment type="caution">
    <text evidence="2">The sequence shown here is derived from an EMBL/GenBank/DDBJ whole genome shotgun (WGS) entry which is preliminary data.</text>
</comment>
<dbReference type="Gene3D" id="3.40.50.150">
    <property type="entry name" value="Vaccinia Virus protein VP39"/>
    <property type="match status" value="1"/>
</dbReference>
<dbReference type="Pfam" id="PF05430">
    <property type="entry name" value="Methyltransf_30"/>
    <property type="match status" value="1"/>
</dbReference>
<organism evidence="2 3">
    <name type="scientific">Apibacter adventoris</name>
    <dbReference type="NCBI Taxonomy" id="1679466"/>
    <lineage>
        <taxon>Bacteria</taxon>
        <taxon>Pseudomonadati</taxon>
        <taxon>Bacteroidota</taxon>
        <taxon>Flavobacteriia</taxon>
        <taxon>Flavobacteriales</taxon>
        <taxon>Weeksellaceae</taxon>
        <taxon>Apibacter</taxon>
    </lineage>
</organism>
<evidence type="ECO:0000259" key="1">
    <source>
        <dbReference type="Pfam" id="PF05430"/>
    </source>
</evidence>
<dbReference type="PANTHER" id="PTHR39963">
    <property type="entry name" value="SLL0983 PROTEIN"/>
    <property type="match status" value="1"/>
</dbReference>
<protein>
    <submittedName>
        <fullName evidence="2">Peptidase</fullName>
    </submittedName>
</protein>
<proteinExistence type="predicted"/>
<dbReference type="NCBIfam" id="NF033855">
    <property type="entry name" value="tRNA_MNMC2"/>
    <property type="match status" value="1"/>
</dbReference>